<gene>
    <name evidence="2" type="ORF">HHUSO_G26219</name>
</gene>
<organism evidence="2 3">
    <name type="scientific">Huso huso</name>
    <name type="common">Beluga</name>
    <name type="synonym">Acipenser huso</name>
    <dbReference type="NCBI Taxonomy" id="61971"/>
    <lineage>
        <taxon>Eukaryota</taxon>
        <taxon>Metazoa</taxon>
        <taxon>Chordata</taxon>
        <taxon>Craniata</taxon>
        <taxon>Vertebrata</taxon>
        <taxon>Euteleostomi</taxon>
        <taxon>Actinopterygii</taxon>
        <taxon>Chondrostei</taxon>
        <taxon>Acipenseriformes</taxon>
        <taxon>Acipenseridae</taxon>
        <taxon>Huso</taxon>
    </lineage>
</organism>
<protein>
    <submittedName>
        <fullName evidence="2">Uncharacterized protein</fullName>
    </submittedName>
</protein>
<feature type="compositionally biased region" description="Polar residues" evidence="1">
    <location>
        <begin position="12"/>
        <end position="26"/>
    </location>
</feature>
<evidence type="ECO:0000313" key="2">
    <source>
        <dbReference type="EMBL" id="KAK6474072.1"/>
    </source>
</evidence>
<accession>A0ABR0YN82</accession>
<dbReference type="PANTHER" id="PTHR37352">
    <property type="entry name" value="TESTIS-SPECIFIC GENE 13 PROTEIN"/>
    <property type="match status" value="1"/>
</dbReference>
<name>A0ABR0YN82_HUSHU</name>
<keyword evidence="3" id="KW-1185">Reference proteome</keyword>
<evidence type="ECO:0000313" key="3">
    <source>
        <dbReference type="Proteomes" id="UP001369086"/>
    </source>
</evidence>
<dbReference type="Proteomes" id="UP001369086">
    <property type="component" value="Unassembled WGS sequence"/>
</dbReference>
<proteinExistence type="predicted"/>
<comment type="caution">
    <text evidence="2">The sequence shown here is derived from an EMBL/GenBank/DDBJ whole genome shotgun (WGS) entry which is preliminary data.</text>
</comment>
<feature type="region of interest" description="Disordered" evidence="1">
    <location>
        <begin position="1"/>
        <end position="37"/>
    </location>
</feature>
<feature type="compositionally biased region" description="Basic and acidic residues" evidence="1">
    <location>
        <begin position="28"/>
        <end position="37"/>
    </location>
</feature>
<dbReference type="PANTHER" id="PTHR37352:SF1">
    <property type="entry name" value="TESTIS-SPECIFIC GENE 13 PROTEIN"/>
    <property type="match status" value="1"/>
</dbReference>
<evidence type="ECO:0000256" key="1">
    <source>
        <dbReference type="SAM" id="MobiDB-lite"/>
    </source>
</evidence>
<reference evidence="2 3" key="1">
    <citation type="submission" date="2021-05" db="EMBL/GenBank/DDBJ databases">
        <authorList>
            <person name="Zahm M."/>
            <person name="Klopp C."/>
            <person name="Cabau C."/>
            <person name="Kuhl H."/>
            <person name="Suciu R."/>
            <person name="Ciorpac M."/>
            <person name="Holostenco D."/>
            <person name="Gessner J."/>
            <person name="Wuertz S."/>
            <person name="Hohne C."/>
            <person name="Stock M."/>
            <person name="Gislard M."/>
            <person name="Lluch J."/>
            <person name="Milhes M."/>
            <person name="Lampietro C."/>
            <person name="Lopez Roques C."/>
            <person name="Donnadieu C."/>
            <person name="Du K."/>
            <person name="Schartl M."/>
            <person name="Guiguen Y."/>
        </authorList>
    </citation>
    <scope>NUCLEOTIDE SEQUENCE [LARGE SCALE GENOMIC DNA]</scope>
    <source>
        <strain evidence="2">Hh-F2</strain>
        <tissue evidence="2">Blood</tissue>
    </source>
</reference>
<dbReference type="InterPro" id="IPR029241">
    <property type="entry name" value="TSGA13"/>
</dbReference>
<dbReference type="EMBL" id="JAHFZB010000026">
    <property type="protein sequence ID" value="KAK6474072.1"/>
    <property type="molecule type" value="Genomic_DNA"/>
</dbReference>
<sequence length="279" mass="31913">MHHQLPEPTANPCWQQGLTQGLSPSGTVHEEAEPGPQEEFHKHLYRLFGRETAEYFLTPPLRTAASPWVQRVLEEMGDQVSAEALWTVLREQSKLQLMKMDNEWTMNTQGQTGNKRAWNKQRIQQCQQVNMMYRTSQLYQDRTSLLLANKSFPDLNDSDGQEGPWRYLLPEPAEVFQHMKHKRSSLDTSPGSIPARMESNTELLRFLKNKKQGNTEAQQKVWEGTAVGTITHPRLQRAVDLQHGVQEAAHLSMPATGKASKLLKEKKLAPQRLDRVART</sequence>